<dbReference type="EMBL" id="MU004236">
    <property type="protein sequence ID" value="KAF2668400.1"/>
    <property type="molecule type" value="Genomic_DNA"/>
</dbReference>
<accession>A0A6A6U8V1</accession>
<dbReference type="PANTHER" id="PTHR21456">
    <property type="entry name" value="FAMILY WITH SEQUENCE SIMILARITY 102"/>
    <property type="match status" value="1"/>
</dbReference>
<feature type="domain" description="C2 NT-type" evidence="2">
    <location>
        <begin position="4"/>
        <end position="147"/>
    </location>
</feature>
<evidence type="ECO:0000259" key="2">
    <source>
        <dbReference type="PROSITE" id="PS51840"/>
    </source>
</evidence>
<evidence type="ECO:0000256" key="1">
    <source>
        <dbReference type="SAM" id="MobiDB-lite"/>
    </source>
</evidence>
<evidence type="ECO:0000313" key="4">
    <source>
        <dbReference type="Proteomes" id="UP000799302"/>
    </source>
</evidence>
<protein>
    <recommendedName>
        <fullName evidence="2">C2 NT-type domain-containing protein</fullName>
    </recommendedName>
</protein>
<feature type="compositionally biased region" description="Polar residues" evidence="1">
    <location>
        <begin position="246"/>
        <end position="257"/>
    </location>
</feature>
<evidence type="ECO:0000313" key="3">
    <source>
        <dbReference type="EMBL" id="KAF2668400.1"/>
    </source>
</evidence>
<dbReference type="Pfam" id="PF10358">
    <property type="entry name" value="NT-C2"/>
    <property type="match status" value="1"/>
</dbReference>
<proteinExistence type="predicted"/>
<gene>
    <name evidence="3" type="ORF">BT63DRAFT_456039</name>
</gene>
<feature type="compositionally biased region" description="Basic and acidic residues" evidence="1">
    <location>
        <begin position="286"/>
        <end position="298"/>
    </location>
</feature>
<dbReference type="AlphaFoldDB" id="A0A6A6U8V1"/>
<name>A0A6A6U8V1_9PEZI</name>
<dbReference type="InterPro" id="IPR039931">
    <property type="entry name" value="EEIG1/2-like"/>
</dbReference>
<dbReference type="OrthoDB" id="3365224at2759"/>
<dbReference type="PROSITE" id="PS51840">
    <property type="entry name" value="C2_NT"/>
    <property type="match status" value="1"/>
</dbReference>
<dbReference type="PANTHER" id="PTHR21456:SF1">
    <property type="entry name" value="C2 NT-TYPE DOMAIN-CONTAINING PROTEIN"/>
    <property type="match status" value="1"/>
</dbReference>
<keyword evidence="4" id="KW-1185">Reference proteome</keyword>
<dbReference type="Proteomes" id="UP000799302">
    <property type="component" value="Unassembled WGS sequence"/>
</dbReference>
<organism evidence="3 4">
    <name type="scientific">Microthyrium microscopicum</name>
    <dbReference type="NCBI Taxonomy" id="703497"/>
    <lineage>
        <taxon>Eukaryota</taxon>
        <taxon>Fungi</taxon>
        <taxon>Dikarya</taxon>
        <taxon>Ascomycota</taxon>
        <taxon>Pezizomycotina</taxon>
        <taxon>Dothideomycetes</taxon>
        <taxon>Dothideomycetes incertae sedis</taxon>
        <taxon>Microthyriales</taxon>
        <taxon>Microthyriaceae</taxon>
        <taxon>Microthyrium</taxon>
    </lineage>
</organism>
<reference evidence="3" key="1">
    <citation type="journal article" date="2020" name="Stud. Mycol.">
        <title>101 Dothideomycetes genomes: a test case for predicting lifestyles and emergence of pathogens.</title>
        <authorList>
            <person name="Haridas S."/>
            <person name="Albert R."/>
            <person name="Binder M."/>
            <person name="Bloem J."/>
            <person name="Labutti K."/>
            <person name="Salamov A."/>
            <person name="Andreopoulos B."/>
            <person name="Baker S."/>
            <person name="Barry K."/>
            <person name="Bills G."/>
            <person name="Bluhm B."/>
            <person name="Cannon C."/>
            <person name="Castanera R."/>
            <person name="Culley D."/>
            <person name="Daum C."/>
            <person name="Ezra D."/>
            <person name="Gonzalez J."/>
            <person name="Henrissat B."/>
            <person name="Kuo A."/>
            <person name="Liang C."/>
            <person name="Lipzen A."/>
            <person name="Lutzoni F."/>
            <person name="Magnuson J."/>
            <person name="Mondo S."/>
            <person name="Nolan M."/>
            <person name="Ohm R."/>
            <person name="Pangilinan J."/>
            <person name="Park H.-J."/>
            <person name="Ramirez L."/>
            <person name="Alfaro M."/>
            <person name="Sun H."/>
            <person name="Tritt A."/>
            <person name="Yoshinaga Y."/>
            <person name="Zwiers L.-H."/>
            <person name="Turgeon B."/>
            <person name="Goodwin S."/>
            <person name="Spatafora J."/>
            <person name="Crous P."/>
            <person name="Grigoriev I."/>
        </authorList>
    </citation>
    <scope>NUCLEOTIDE SEQUENCE</scope>
    <source>
        <strain evidence="3">CBS 115976</strain>
    </source>
</reference>
<feature type="region of interest" description="Disordered" evidence="1">
    <location>
        <begin position="231"/>
        <end position="330"/>
    </location>
</feature>
<dbReference type="InterPro" id="IPR019448">
    <property type="entry name" value="NT-C2"/>
</dbReference>
<sequence length="343" mass="38606">MQTLVTPKNRKPKFEVSFKILDLNNIPYVSGKAFVKWRISHNTDHDDRTSLVSVKDHKALFEYEKTTTIRLVVNKTNWLEESLLTLEVVHEVPTAGKPDRSLLGVVKINLAEYVEASRQSGDMIQRRYLLQESKINSTLKVCIRMSQIDGDRNYMAPQLKSAPQFVGIAGIIIGEQMDADETGPTPTVNAQSKEAGEDLRELYKKTLAAELTSQPGEPSADQVIEDIFAGGDGWGPNREAFETSSRRGVTSEDTGTWSDVEARALGDGKGSWPDFSNARRMHTKQASRESMRKDEHFRTGKARGSSFGQSVHRVDSKEWQQPPEVDEMEVREDLKCWLSRPIP</sequence>